<protein>
    <submittedName>
        <fullName evidence="1">Uncharacterized protein</fullName>
    </submittedName>
</protein>
<evidence type="ECO:0000313" key="2">
    <source>
        <dbReference type="Proteomes" id="UP001497680"/>
    </source>
</evidence>
<evidence type="ECO:0000313" key="1">
    <source>
        <dbReference type="EMBL" id="KAI6085465.1"/>
    </source>
</evidence>
<comment type="caution">
    <text evidence="1">The sequence shown here is derived from an EMBL/GenBank/DDBJ whole genome shotgun (WGS) entry which is preliminary data.</text>
</comment>
<organism evidence="1 2">
    <name type="scientific">Hypoxylon rubiginosum</name>
    <dbReference type="NCBI Taxonomy" id="110542"/>
    <lineage>
        <taxon>Eukaryota</taxon>
        <taxon>Fungi</taxon>
        <taxon>Dikarya</taxon>
        <taxon>Ascomycota</taxon>
        <taxon>Pezizomycotina</taxon>
        <taxon>Sordariomycetes</taxon>
        <taxon>Xylariomycetidae</taxon>
        <taxon>Xylariales</taxon>
        <taxon>Hypoxylaceae</taxon>
        <taxon>Hypoxylon</taxon>
    </lineage>
</organism>
<sequence length="142" mass="15921">MLSRHVLPRAICKTRQLLPSRRTYADERPPLSHGGNNRTVIITLVAVTIPALAWFYMRTDKPVTATNVPSPVLDPAERTRVKRENEPDAPQQVHHEQEDPELKAPFGALHKAKRVDGPPDARNHQSLSDRSKVKAQSADVSR</sequence>
<name>A0ACC0CZD1_9PEZI</name>
<proteinExistence type="predicted"/>
<dbReference type="EMBL" id="MU394325">
    <property type="protein sequence ID" value="KAI6085465.1"/>
    <property type="molecule type" value="Genomic_DNA"/>
</dbReference>
<reference evidence="1 2" key="1">
    <citation type="journal article" date="2022" name="New Phytol.">
        <title>Ecological generalism drives hyperdiversity of secondary metabolite gene clusters in xylarialean endophytes.</title>
        <authorList>
            <person name="Franco M.E.E."/>
            <person name="Wisecaver J.H."/>
            <person name="Arnold A.E."/>
            <person name="Ju Y.M."/>
            <person name="Slot J.C."/>
            <person name="Ahrendt S."/>
            <person name="Moore L.P."/>
            <person name="Eastman K.E."/>
            <person name="Scott K."/>
            <person name="Konkel Z."/>
            <person name="Mondo S.J."/>
            <person name="Kuo A."/>
            <person name="Hayes R.D."/>
            <person name="Haridas S."/>
            <person name="Andreopoulos B."/>
            <person name="Riley R."/>
            <person name="LaButti K."/>
            <person name="Pangilinan J."/>
            <person name="Lipzen A."/>
            <person name="Amirebrahimi M."/>
            <person name="Yan J."/>
            <person name="Adam C."/>
            <person name="Keymanesh K."/>
            <person name="Ng V."/>
            <person name="Louie K."/>
            <person name="Northen T."/>
            <person name="Drula E."/>
            <person name="Henrissat B."/>
            <person name="Hsieh H.M."/>
            <person name="Youens-Clark K."/>
            <person name="Lutzoni F."/>
            <person name="Miadlikowska J."/>
            <person name="Eastwood D.C."/>
            <person name="Hamelin R.C."/>
            <person name="Grigoriev I.V."/>
            <person name="U'Ren J.M."/>
        </authorList>
    </citation>
    <scope>NUCLEOTIDE SEQUENCE [LARGE SCALE GENOMIC DNA]</scope>
    <source>
        <strain evidence="1 2">ER1909</strain>
    </source>
</reference>
<dbReference type="Proteomes" id="UP001497680">
    <property type="component" value="Unassembled WGS sequence"/>
</dbReference>
<keyword evidence="2" id="KW-1185">Reference proteome</keyword>
<accession>A0ACC0CZD1</accession>
<gene>
    <name evidence="1" type="ORF">F4821DRAFT_279267</name>
</gene>